<dbReference type="Proteomes" id="UP000483261">
    <property type="component" value="Unassembled WGS sequence"/>
</dbReference>
<evidence type="ECO:0000313" key="1">
    <source>
        <dbReference type="EMBL" id="NGN94643.1"/>
    </source>
</evidence>
<sequence>MSIPGHGEDDPVVVVDAWDGPVTFRTSSINRPLAVPERLWRVEPTATTGVVALPSHLFWSPAGARFDLSDRRTRRLVYSTVMLEGRPEDVAEYVDGELLDEMWDDELWPRDIGDFWRPAVNAYREASAQS</sequence>
<keyword evidence="2" id="KW-1185">Reference proteome</keyword>
<organism evidence="1 2">
    <name type="scientific">Nocardioides turkmenicus</name>
    <dbReference type="NCBI Taxonomy" id="2711220"/>
    <lineage>
        <taxon>Bacteria</taxon>
        <taxon>Bacillati</taxon>
        <taxon>Actinomycetota</taxon>
        <taxon>Actinomycetes</taxon>
        <taxon>Propionibacteriales</taxon>
        <taxon>Nocardioidaceae</taxon>
        <taxon>Nocardioides</taxon>
    </lineage>
</organism>
<name>A0A6M1QXC6_9ACTN</name>
<gene>
    <name evidence="1" type="ORF">G5C66_18100</name>
</gene>
<proteinExistence type="predicted"/>
<dbReference type="EMBL" id="JAALAA010000016">
    <property type="protein sequence ID" value="NGN94643.1"/>
    <property type="molecule type" value="Genomic_DNA"/>
</dbReference>
<protein>
    <submittedName>
        <fullName evidence="1">Uncharacterized protein</fullName>
    </submittedName>
</protein>
<reference evidence="1 2" key="1">
    <citation type="submission" date="2020-02" db="EMBL/GenBank/DDBJ databases">
        <title>Whole-genome analyses of novel actinobacteria.</title>
        <authorList>
            <person name="Sahin N."/>
        </authorList>
    </citation>
    <scope>NUCLEOTIDE SEQUENCE [LARGE SCALE GENOMIC DNA]</scope>
    <source>
        <strain evidence="1 2">KC13</strain>
    </source>
</reference>
<dbReference type="RefSeq" id="WP_165112356.1">
    <property type="nucleotide sequence ID" value="NZ_JAALAA010000016.1"/>
</dbReference>
<dbReference type="AlphaFoldDB" id="A0A6M1QXC6"/>
<accession>A0A6M1QXC6</accession>
<evidence type="ECO:0000313" key="2">
    <source>
        <dbReference type="Proteomes" id="UP000483261"/>
    </source>
</evidence>
<comment type="caution">
    <text evidence="1">The sequence shown here is derived from an EMBL/GenBank/DDBJ whole genome shotgun (WGS) entry which is preliminary data.</text>
</comment>